<dbReference type="GO" id="GO:0005524">
    <property type="term" value="F:ATP binding"/>
    <property type="evidence" value="ECO:0007669"/>
    <property type="project" value="UniProtKB-KW"/>
</dbReference>
<feature type="binding site" evidence="6">
    <location>
        <position position="162"/>
    </location>
    <ligand>
        <name>(6S)-NADPHX</name>
        <dbReference type="ChEBI" id="CHEBI:64076"/>
    </ligand>
</feature>
<proteinExistence type="inferred from homology"/>
<feature type="binding site" evidence="6">
    <location>
        <position position="228"/>
    </location>
    <ligand>
        <name>AMP</name>
        <dbReference type="ChEBI" id="CHEBI:456215"/>
    </ligand>
</feature>
<accession>M1LNV0</accession>
<feature type="domain" description="YjeF C-terminal" evidence="7">
    <location>
        <begin position="15"/>
        <end position="289"/>
    </location>
</feature>
<dbReference type="AlphaFoldDB" id="M1LNV0"/>
<dbReference type="eggNOG" id="COG0063">
    <property type="taxonomic scope" value="Bacteria"/>
</dbReference>
<dbReference type="InterPro" id="IPR029056">
    <property type="entry name" value="Ribokinase-like"/>
</dbReference>
<dbReference type="Gene3D" id="3.40.1190.20">
    <property type="match status" value="1"/>
</dbReference>
<comment type="caution">
    <text evidence="6">Lacks conserved residue(s) required for the propagation of feature annotation.</text>
</comment>
<sequence>MSNISSKEIIIKYVEPKNLQNIFKKREKNSHKGDFGTISIIGGNRGMEGSVLLAARTAIKIGSGKVLIGFTQKNIPITVDLIQPELMLQTANQILKKFLIKIDTWIIGCGMGQNNISNNILHKALSYIENKNIVLDADALNIISEQNTIYKNSSNTIIMTPHPSEAARLLKCTTKEIQSNRIKSAKKISKIYNSWTVLKGFETIISSPNGDILINTSGNPGLASSGTGDVLAGMIGSFLGQSNDIQQAISGAVWLHGKAAEHLASIHKGPIGMTASELAEAAREILNQHSYQN</sequence>
<comment type="similarity">
    <text evidence="6">Belongs to the NnrD/CARKD family.</text>
</comment>
<evidence type="ECO:0000313" key="8">
    <source>
        <dbReference type="EMBL" id="AGF47362.1"/>
    </source>
</evidence>
<comment type="subunit">
    <text evidence="6">Homotetramer.</text>
</comment>
<dbReference type="RefSeq" id="WP_015238904.1">
    <property type="nucleotide sequence ID" value="NC_020283.1"/>
</dbReference>
<dbReference type="InterPro" id="IPR000631">
    <property type="entry name" value="CARKD"/>
</dbReference>
<name>M1LNV0_9PROT</name>
<comment type="catalytic activity">
    <reaction evidence="6">
        <text>(6S)-NADHX + ADP = AMP + phosphate + NADH + H(+)</text>
        <dbReference type="Rhea" id="RHEA:32223"/>
        <dbReference type="ChEBI" id="CHEBI:15378"/>
        <dbReference type="ChEBI" id="CHEBI:43474"/>
        <dbReference type="ChEBI" id="CHEBI:57945"/>
        <dbReference type="ChEBI" id="CHEBI:64074"/>
        <dbReference type="ChEBI" id="CHEBI:456215"/>
        <dbReference type="ChEBI" id="CHEBI:456216"/>
        <dbReference type="EC" id="4.2.1.136"/>
    </reaction>
</comment>
<keyword evidence="3 6" id="KW-0521">NADP</keyword>
<dbReference type="GO" id="GO:0046496">
    <property type="term" value="P:nicotinamide nucleotide metabolic process"/>
    <property type="evidence" value="ECO:0007669"/>
    <property type="project" value="UniProtKB-UniRule"/>
</dbReference>
<dbReference type="PATRIC" id="fig|1208918.3.peg.58"/>
<evidence type="ECO:0000256" key="5">
    <source>
        <dbReference type="ARBA" id="ARBA00023239"/>
    </source>
</evidence>
<comment type="catalytic activity">
    <reaction evidence="6">
        <text>(6S)-NADPHX + ADP = AMP + phosphate + NADPH + H(+)</text>
        <dbReference type="Rhea" id="RHEA:32235"/>
        <dbReference type="ChEBI" id="CHEBI:15378"/>
        <dbReference type="ChEBI" id="CHEBI:43474"/>
        <dbReference type="ChEBI" id="CHEBI:57783"/>
        <dbReference type="ChEBI" id="CHEBI:64076"/>
        <dbReference type="ChEBI" id="CHEBI:456215"/>
        <dbReference type="ChEBI" id="CHEBI:456216"/>
        <dbReference type="EC" id="4.2.1.136"/>
    </reaction>
</comment>
<feature type="binding site" evidence="6">
    <location>
        <position position="110"/>
    </location>
    <ligand>
        <name>(6S)-NADPHX</name>
        <dbReference type="ChEBI" id="CHEBI:64076"/>
    </ligand>
</feature>
<keyword evidence="2 6" id="KW-0067">ATP-binding</keyword>
<evidence type="ECO:0000256" key="1">
    <source>
        <dbReference type="ARBA" id="ARBA00022741"/>
    </source>
</evidence>
<dbReference type="HAMAP" id="MF_01965">
    <property type="entry name" value="NADHX_dehydratase"/>
    <property type="match status" value="1"/>
</dbReference>
<dbReference type="STRING" id="1208918.CDEE_0279"/>
<dbReference type="KEGG" id="kct:CDEE_0279"/>
<keyword evidence="1 6" id="KW-0547">Nucleotide-binding</keyword>
<evidence type="ECO:0000256" key="3">
    <source>
        <dbReference type="ARBA" id="ARBA00022857"/>
    </source>
</evidence>
<evidence type="ECO:0000256" key="4">
    <source>
        <dbReference type="ARBA" id="ARBA00023027"/>
    </source>
</evidence>
<protein>
    <recommendedName>
        <fullName evidence="6">ADP-dependent (S)-NAD(P)H-hydrate dehydratase</fullName>
        <ecNumber evidence="6">4.2.1.136</ecNumber>
    </recommendedName>
    <alternativeName>
        <fullName evidence="6">ADP-dependent NAD(P)HX dehydratase</fullName>
    </alternativeName>
</protein>
<organism evidence="8 9">
    <name type="scientific">Candidatus Kinetoplastidibacterium crithidiae TCC036E</name>
    <dbReference type="NCBI Taxonomy" id="1208918"/>
    <lineage>
        <taxon>Bacteria</taxon>
        <taxon>Pseudomonadati</taxon>
        <taxon>Pseudomonadota</taxon>
        <taxon>Betaproteobacteria</taxon>
        <taxon>Candidatus Kinetoplastidibacterium</taxon>
    </lineage>
</organism>
<evidence type="ECO:0000256" key="6">
    <source>
        <dbReference type="HAMAP-Rule" id="MF_01965"/>
    </source>
</evidence>
<keyword evidence="9" id="KW-1185">Reference proteome</keyword>
<dbReference type="PANTHER" id="PTHR12592:SF0">
    <property type="entry name" value="ATP-DEPENDENT (S)-NAD(P)H-HYDRATE DEHYDRATASE"/>
    <property type="match status" value="1"/>
</dbReference>
<evidence type="ECO:0000256" key="2">
    <source>
        <dbReference type="ARBA" id="ARBA00022840"/>
    </source>
</evidence>
<dbReference type="GO" id="GO:0110051">
    <property type="term" value="P:metabolite repair"/>
    <property type="evidence" value="ECO:0007669"/>
    <property type="project" value="TreeGrafter"/>
</dbReference>
<dbReference type="CDD" id="cd01171">
    <property type="entry name" value="YXKO-related"/>
    <property type="match status" value="1"/>
</dbReference>
<dbReference type="PROSITE" id="PS51383">
    <property type="entry name" value="YJEF_C_3"/>
    <property type="match status" value="1"/>
</dbReference>
<dbReference type="NCBIfam" id="TIGR00196">
    <property type="entry name" value="yjeF_cterm"/>
    <property type="match status" value="1"/>
</dbReference>
<reference evidence="8 9" key="1">
    <citation type="journal article" date="2013" name="Genome Biol. Evol.">
        <title>Genome evolution and phylogenomic analysis of candidatus kinetoplastibacterium, the betaproteobacterial endosymbionts of strigomonas and angomonas.</title>
        <authorList>
            <person name="Alves J.M."/>
            <person name="Serrano M.G."/>
            <person name="Maia da Silva F."/>
            <person name="Voegtly L.J."/>
            <person name="Matveyev A.V."/>
            <person name="Teixeira M.M."/>
            <person name="Camargo E.P."/>
            <person name="Buck G.A."/>
        </authorList>
    </citation>
    <scope>NUCLEOTIDE SEQUENCE [LARGE SCALE GENOMIC DNA]</scope>
    <source>
        <strain evidence="8 9">TCC036E</strain>
    </source>
</reference>
<evidence type="ECO:0000313" key="9">
    <source>
        <dbReference type="Proteomes" id="UP000011686"/>
    </source>
</evidence>
<dbReference type="EMBL" id="CP003804">
    <property type="protein sequence ID" value="AGF47362.1"/>
    <property type="molecule type" value="Genomic_DNA"/>
</dbReference>
<dbReference type="PANTHER" id="PTHR12592">
    <property type="entry name" value="ATP-DEPENDENT (S)-NAD(P)H-HYDRATE DEHYDRATASE FAMILY MEMBER"/>
    <property type="match status" value="1"/>
</dbReference>
<comment type="cofactor">
    <cofactor evidence="6">
        <name>Mg(2+)</name>
        <dbReference type="ChEBI" id="CHEBI:18420"/>
    </cofactor>
</comment>
<keyword evidence="5 6" id="KW-0456">Lyase</keyword>
<comment type="function">
    <text evidence="6">Catalyzes the dehydration of the S-form of NAD(P)HX at the expense of ADP, which is converted to AMP. Together with NAD(P)HX epimerase, which catalyzes the epimerization of the S- and R-forms, the enzyme allows the repair of both epimers of NAD(P)HX, a damaged form of NAD(P)H that is a result of enzymatic or heat-dependent hydration.</text>
</comment>
<dbReference type="GO" id="GO:0052856">
    <property type="term" value="F:NAD(P)HX epimerase activity"/>
    <property type="evidence" value="ECO:0007669"/>
    <property type="project" value="TreeGrafter"/>
</dbReference>
<feature type="binding site" evidence="6">
    <location>
        <begin position="199"/>
        <end position="203"/>
    </location>
    <ligand>
        <name>AMP</name>
        <dbReference type="ChEBI" id="CHEBI:456215"/>
    </ligand>
</feature>
<dbReference type="EC" id="4.2.1.136" evidence="6"/>
<feature type="binding site" evidence="6">
    <location>
        <position position="229"/>
    </location>
    <ligand>
        <name>(6S)-NADPHX</name>
        <dbReference type="ChEBI" id="CHEBI:64076"/>
    </ligand>
</feature>
<gene>
    <name evidence="6" type="primary">nnrD</name>
    <name evidence="8" type="ORF">CDEE_0279</name>
</gene>
<evidence type="ECO:0000259" key="7">
    <source>
        <dbReference type="PROSITE" id="PS51383"/>
    </source>
</evidence>
<dbReference type="HOGENOM" id="CLU_024853_2_5_4"/>
<dbReference type="Proteomes" id="UP000011686">
    <property type="component" value="Chromosome"/>
</dbReference>
<dbReference type="Pfam" id="PF01256">
    <property type="entry name" value="Carb_kinase"/>
    <property type="match status" value="1"/>
</dbReference>
<dbReference type="GO" id="GO:0052855">
    <property type="term" value="F:ADP-dependent NAD(P)H-hydrate dehydratase activity"/>
    <property type="evidence" value="ECO:0007669"/>
    <property type="project" value="UniProtKB-UniRule"/>
</dbReference>
<keyword evidence="4 6" id="KW-0520">NAD</keyword>
<dbReference type="SUPFAM" id="SSF53613">
    <property type="entry name" value="Ribokinase-like"/>
    <property type="match status" value="1"/>
</dbReference>